<organism evidence="4">
    <name type="scientific">Tuwongella immobilis</name>
    <dbReference type="NCBI Taxonomy" id="692036"/>
    <lineage>
        <taxon>Bacteria</taxon>
        <taxon>Pseudomonadati</taxon>
        <taxon>Planctomycetota</taxon>
        <taxon>Planctomycetia</taxon>
        <taxon>Gemmatales</taxon>
        <taxon>Gemmataceae</taxon>
        <taxon>Tuwongella</taxon>
    </lineage>
</organism>
<evidence type="ECO:0000313" key="4">
    <source>
        <dbReference type="EMBL" id="VIP01121.1"/>
    </source>
</evidence>
<dbReference type="PANTHER" id="PTHR30203">
    <property type="entry name" value="OUTER MEMBRANE CATION EFFLUX PROTEIN"/>
    <property type="match status" value="1"/>
</dbReference>
<sequence>MRFIAYKIVSICLPTALMTGCVLPRSSSPDLPPPQPMVTMSPLVQTAYSGAVGESTIVDSSGMALPASAMPGSGLTLSQLLAMTVERNPRLAQVAWAVETARGRAIQAGLYPNPVLTVTGDELGDRTGPGGIWTPMFSQEIVTAHKLGLSRAAALKDVDRAALAVISERYRVFTDVRQRYYALVTLQRRAEILAELIQLAEKSVENANKLLTAKEGSRLDVVQLEVDLESYRAELEATKRELPAAFRRLAASVGLQDLPETTVLGTVDLTLPDYQLESTRQYVLSIHPDIRSAQLGVERAQVALKRAKVEPIPNVTVGAGYTRQSQNRSDDWSIGVGLPVPLWNRNQGEIRAAQAQLGEAINEVGRVQNALVGQLSTAFAQYTASRKRAERYLTSIVPKAEETYQLSLKAYQGGQFEYLRVLQAQRAVAEARLKAIQSLGEMWQFAAEIAGFMLEDEWPLPPAAAPGQAR</sequence>
<evidence type="ECO:0000256" key="1">
    <source>
        <dbReference type="ARBA" id="ARBA00007613"/>
    </source>
</evidence>
<dbReference type="EMBL" id="LR593887">
    <property type="protein sequence ID" value="VTR97667.1"/>
    <property type="molecule type" value="Genomic_DNA"/>
</dbReference>
<dbReference type="SUPFAM" id="SSF56954">
    <property type="entry name" value="Outer membrane efflux proteins (OEP)"/>
    <property type="match status" value="1"/>
</dbReference>
<dbReference type="Gene3D" id="1.20.1600.10">
    <property type="entry name" value="Outer membrane efflux proteins (OEP)"/>
    <property type="match status" value="1"/>
</dbReference>
<comment type="similarity">
    <text evidence="1">Belongs to the outer membrane factor (OMF) (TC 1.B.17) family.</text>
</comment>
<keyword evidence="5" id="KW-1185">Reference proteome</keyword>
<dbReference type="InterPro" id="IPR003423">
    <property type="entry name" value="OMP_efflux"/>
</dbReference>
<dbReference type="KEGG" id="tim:GMBLW1_28390"/>
<dbReference type="Proteomes" id="UP000464378">
    <property type="component" value="Chromosome"/>
</dbReference>
<proteinExistence type="inferred from homology"/>
<feature type="coiled-coil region" evidence="2">
    <location>
        <begin position="183"/>
        <end position="248"/>
    </location>
</feature>
<evidence type="ECO:0000313" key="5">
    <source>
        <dbReference type="Proteomes" id="UP000464378"/>
    </source>
</evidence>
<dbReference type="PROSITE" id="PS51257">
    <property type="entry name" value="PROKAR_LIPOPROTEIN"/>
    <property type="match status" value="1"/>
</dbReference>
<keyword evidence="2" id="KW-0175">Coiled coil</keyword>
<name>A0A6C2YIL4_9BACT</name>
<dbReference type="Pfam" id="PF02321">
    <property type="entry name" value="OEP"/>
    <property type="match status" value="2"/>
</dbReference>
<dbReference type="AlphaFoldDB" id="A0A6C2YIL4"/>
<dbReference type="PANTHER" id="PTHR30203:SF24">
    <property type="entry name" value="BLR4935 PROTEIN"/>
    <property type="match status" value="1"/>
</dbReference>
<feature type="signal peptide" evidence="3">
    <location>
        <begin position="1"/>
        <end position="19"/>
    </location>
</feature>
<dbReference type="InterPro" id="IPR010131">
    <property type="entry name" value="MdtP/NodT-like"/>
</dbReference>
<dbReference type="EMBL" id="LR586016">
    <property type="protein sequence ID" value="VIP01121.1"/>
    <property type="molecule type" value="Genomic_DNA"/>
</dbReference>
<dbReference type="GO" id="GO:0015562">
    <property type="term" value="F:efflux transmembrane transporter activity"/>
    <property type="evidence" value="ECO:0007669"/>
    <property type="project" value="InterPro"/>
</dbReference>
<reference evidence="4" key="1">
    <citation type="submission" date="2019-04" db="EMBL/GenBank/DDBJ databases">
        <authorList>
            <consortium name="Science for Life Laboratories"/>
        </authorList>
    </citation>
    <scope>NUCLEOTIDE SEQUENCE</scope>
    <source>
        <strain evidence="4">MBLW1</strain>
    </source>
</reference>
<accession>A0A6C2YIL4</accession>
<gene>
    <name evidence="4" type="ORF">GMBLW1_28390</name>
</gene>
<dbReference type="RefSeq" id="WP_162656363.1">
    <property type="nucleotide sequence ID" value="NZ_LR593887.1"/>
</dbReference>
<keyword evidence="3" id="KW-0732">Signal</keyword>
<evidence type="ECO:0000256" key="2">
    <source>
        <dbReference type="SAM" id="Coils"/>
    </source>
</evidence>
<feature type="chain" id="PRO_5036383844" evidence="3">
    <location>
        <begin position="20"/>
        <end position="470"/>
    </location>
</feature>
<protein>
    <submittedName>
        <fullName evidence="4">Uncharacterized protein</fullName>
    </submittedName>
</protein>
<dbReference type="InParanoid" id="A0A6C2YIL4"/>
<evidence type="ECO:0000256" key="3">
    <source>
        <dbReference type="SAM" id="SignalP"/>
    </source>
</evidence>